<organism evidence="3 4">
    <name type="scientific">Malaciobacter halophilus</name>
    <dbReference type="NCBI Taxonomy" id="197482"/>
    <lineage>
        <taxon>Bacteria</taxon>
        <taxon>Pseudomonadati</taxon>
        <taxon>Campylobacterota</taxon>
        <taxon>Epsilonproteobacteria</taxon>
        <taxon>Campylobacterales</taxon>
        <taxon>Arcobacteraceae</taxon>
        <taxon>Malaciobacter</taxon>
    </lineage>
</organism>
<dbReference type="RefSeq" id="WP_165777365.1">
    <property type="nucleotide sequence ID" value="NZ_NXIF01000027.1"/>
</dbReference>
<keyword evidence="2" id="KW-0472">Membrane</keyword>
<gene>
    <name evidence="3" type="ORF">CP960_07735</name>
</gene>
<dbReference type="Proteomes" id="UP000233248">
    <property type="component" value="Unassembled WGS sequence"/>
</dbReference>
<dbReference type="AlphaFoldDB" id="A0A2N1J2U9"/>
<feature type="non-terminal residue" evidence="3">
    <location>
        <position position="1"/>
    </location>
</feature>
<keyword evidence="2" id="KW-1133">Transmembrane helix</keyword>
<name>A0A2N1J2U9_9BACT</name>
<proteinExistence type="predicted"/>
<evidence type="ECO:0000256" key="1">
    <source>
        <dbReference type="SAM" id="MobiDB-lite"/>
    </source>
</evidence>
<comment type="caution">
    <text evidence="3">The sequence shown here is derived from an EMBL/GenBank/DDBJ whole genome shotgun (WGS) entry which is preliminary data.</text>
</comment>
<protein>
    <submittedName>
        <fullName evidence="3">Uncharacterized protein</fullName>
    </submittedName>
</protein>
<keyword evidence="4" id="KW-1185">Reference proteome</keyword>
<sequence length="220" mass="25779">IKYSSIILNLIKNLKYKFNKIDIKSKYITATGIFSILFFISLFTFSFNDDKTIKNSTLINTKNQSNINTEKIKSTQKSEIINEPKVVVNNDIEEKLDNMKIIKNEDDDTITAIIDLDYISTSVINPNNIASNKKTKEEGDKKKLNSKQKIKKQPHSILKIKNSLAQIKKHLIYENNMIKYKNRYYKENDILEGYKIFKITPLYVKFEDTNEKIRKRVLLN</sequence>
<feature type="region of interest" description="Disordered" evidence="1">
    <location>
        <begin position="130"/>
        <end position="152"/>
    </location>
</feature>
<reference evidence="3 4" key="1">
    <citation type="submission" date="2017-09" db="EMBL/GenBank/DDBJ databases">
        <title>Genomics of the genus Arcobacter.</title>
        <authorList>
            <person name="Perez-Cataluna A."/>
            <person name="Figueras M.J."/>
            <person name="Salas-Masso N."/>
        </authorList>
    </citation>
    <scope>NUCLEOTIDE SEQUENCE [LARGE SCALE GENOMIC DNA]</scope>
    <source>
        <strain evidence="3 4">DSM 18005</strain>
    </source>
</reference>
<dbReference type="EMBL" id="NXIF01000027">
    <property type="protein sequence ID" value="PKI80885.1"/>
    <property type="molecule type" value="Genomic_DNA"/>
</dbReference>
<keyword evidence="2" id="KW-0812">Transmembrane</keyword>
<feature type="transmembrane region" description="Helical" evidence="2">
    <location>
        <begin position="27"/>
        <end position="47"/>
    </location>
</feature>
<evidence type="ECO:0000313" key="4">
    <source>
        <dbReference type="Proteomes" id="UP000233248"/>
    </source>
</evidence>
<evidence type="ECO:0000313" key="3">
    <source>
        <dbReference type="EMBL" id="PKI80885.1"/>
    </source>
</evidence>
<evidence type="ECO:0000256" key="2">
    <source>
        <dbReference type="SAM" id="Phobius"/>
    </source>
</evidence>
<feature type="compositionally biased region" description="Basic and acidic residues" evidence="1">
    <location>
        <begin position="134"/>
        <end position="143"/>
    </location>
</feature>
<accession>A0A2N1J2U9</accession>